<evidence type="ECO:0000313" key="2">
    <source>
        <dbReference type="Proteomes" id="UP000011885"/>
    </source>
</evidence>
<keyword evidence="2" id="KW-1185">Reference proteome</keyword>
<dbReference type="EMBL" id="ANOH01000085">
    <property type="protein sequence ID" value="EMI57541.1"/>
    <property type="molecule type" value="Genomic_DNA"/>
</dbReference>
<evidence type="ECO:0000313" key="1">
    <source>
        <dbReference type="EMBL" id="EMI57541.1"/>
    </source>
</evidence>
<proteinExistence type="predicted"/>
<reference evidence="1 2" key="1">
    <citation type="journal article" date="2013" name="Mar. Genomics">
        <title>Expression of sulfatases in Rhodopirellula baltica and the diversity of sulfatases in the genus Rhodopirellula.</title>
        <authorList>
            <person name="Wegner C.E."/>
            <person name="Richter-Heitmann T."/>
            <person name="Klindworth A."/>
            <person name="Klockow C."/>
            <person name="Richter M."/>
            <person name="Achstetter T."/>
            <person name="Glockner F.O."/>
            <person name="Harder J."/>
        </authorList>
    </citation>
    <scope>NUCLEOTIDE SEQUENCE [LARGE SCALE GENOMIC DNA]</scope>
    <source>
        <strain evidence="1 2">SM41</strain>
    </source>
</reference>
<accession>M5UI64</accession>
<sequence>MEQIHERLNREPKNGRAVATTVIQREAKVEQLPWKLSGRFLEGEVNNSGDASIEQRTRFANVKRVAEPEQVGVKLVHQ</sequence>
<protein>
    <submittedName>
        <fullName evidence="1">Uncharacterized protein</fullName>
    </submittedName>
</protein>
<dbReference type="AlphaFoldDB" id="M5UI64"/>
<dbReference type="PATRIC" id="fig|1263870.3.peg.1106"/>
<gene>
    <name evidence="1" type="ORF">RSSM_01018</name>
</gene>
<organism evidence="1 2">
    <name type="scientific">Rhodopirellula sallentina SM41</name>
    <dbReference type="NCBI Taxonomy" id="1263870"/>
    <lineage>
        <taxon>Bacteria</taxon>
        <taxon>Pseudomonadati</taxon>
        <taxon>Planctomycetota</taxon>
        <taxon>Planctomycetia</taxon>
        <taxon>Pirellulales</taxon>
        <taxon>Pirellulaceae</taxon>
        <taxon>Rhodopirellula</taxon>
    </lineage>
</organism>
<dbReference type="Proteomes" id="UP000011885">
    <property type="component" value="Unassembled WGS sequence"/>
</dbReference>
<comment type="caution">
    <text evidence="1">The sequence shown here is derived from an EMBL/GenBank/DDBJ whole genome shotgun (WGS) entry which is preliminary data.</text>
</comment>
<name>M5UI64_9BACT</name>